<organism evidence="1 2">
    <name type="scientific">Streptomyces aurantiogriseus</name>
    <dbReference type="NCBI Taxonomy" id="66870"/>
    <lineage>
        <taxon>Bacteria</taxon>
        <taxon>Bacillati</taxon>
        <taxon>Actinomycetota</taxon>
        <taxon>Actinomycetes</taxon>
        <taxon>Kitasatosporales</taxon>
        <taxon>Streptomycetaceae</taxon>
        <taxon>Streptomyces</taxon>
    </lineage>
</organism>
<evidence type="ECO:0000313" key="1">
    <source>
        <dbReference type="EMBL" id="GGR61784.1"/>
    </source>
</evidence>
<dbReference type="Proteomes" id="UP000658320">
    <property type="component" value="Unassembled WGS sequence"/>
</dbReference>
<comment type="caution">
    <text evidence="1">The sequence shown here is derived from an EMBL/GenBank/DDBJ whole genome shotgun (WGS) entry which is preliminary data.</text>
</comment>
<keyword evidence="2" id="KW-1185">Reference proteome</keyword>
<proteinExistence type="predicted"/>
<name>A0A918FP12_9ACTN</name>
<sequence length="71" mass="7286">MQAEDTGPTSDGQCLAVTVAAREPSEVADTLAASRTPDAQVWGADSDLGVQRITANREATRVTATGNVARG</sequence>
<reference evidence="1" key="2">
    <citation type="submission" date="2020-09" db="EMBL/GenBank/DDBJ databases">
        <authorList>
            <person name="Sun Q."/>
            <person name="Ohkuma M."/>
        </authorList>
    </citation>
    <scope>NUCLEOTIDE SEQUENCE</scope>
    <source>
        <strain evidence="1">JCM 4346</strain>
    </source>
</reference>
<accession>A0A918FP12</accession>
<protein>
    <submittedName>
        <fullName evidence="1">Uncharacterized protein</fullName>
    </submittedName>
</protein>
<reference evidence="1" key="1">
    <citation type="journal article" date="2014" name="Int. J. Syst. Evol. Microbiol.">
        <title>Complete genome sequence of Corynebacterium casei LMG S-19264T (=DSM 44701T), isolated from a smear-ripened cheese.</title>
        <authorList>
            <consortium name="US DOE Joint Genome Institute (JGI-PGF)"/>
            <person name="Walter F."/>
            <person name="Albersmeier A."/>
            <person name="Kalinowski J."/>
            <person name="Ruckert C."/>
        </authorList>
    </citation>
    <scope>NUCLEOTIDE SEQUENCE</scope>
    <source>
        <strain evidence="1">JCM 4346</strain>
    </source>
</reference>
<dbReference type="EMBL" id="BMSX01000042">
    <property type="protein sequence ID" value="GGR61784.1"/>
    <property type="molecule type" value="Genomic_DNA"/>
</dbReference>
<evidence type="ECO:0000313" key="2">
    <source>
        <dbReference type="Proteomes" id="UP000658320"/>
    </source>
</evidence>
<dbReference type="AlphaFoldDB" id="A0A918FP12"/>
<gene>
    <name evidence="1" type="ORF">GCM10010251_93200</name>
</gene>
<dbReference type="RefSeq" id="WP_189944119.1">
    <property type="nucleotide sequence ID" value="NZ_BMSX01000042.1"/>
</dbReference>